<evidence type="ECO:0000313" key="3">
    <source>
        <dbReference type="EMBL" id="SMO42593.1"/>
    </source>
</evidence>
<sequence length="649" mass="74133">MRLPITLIITGLLLTVSPLSAQERENNTVQEAFVPYETGPSTIYRSASGASGAHYWQNSASYEMDVALHPEEHRVTTSMTIHYTNNSPQPLEFIWLKLDQNLFDDDSWGAKLTPYSGSRFGNREFDGGLTIKGITVRQGSESYRPETRTVDTKMKIDLEEDLSAEGGEISLTIDYTFVIPEYGSDRLGRLETEEGLIYEVAQWYPRVAVFDDVQGWNIRPYLGAGEFYMDYGTFEYQISAPSEYIVVASGELQNPGEVLTREQQARWQEAQESDERVFIIKQEEVGTEASRPRGAERLTWKYKIENSRDVAWAASKAFIWDAARINLPDGDQSLAMSVYPAESAGDTAWSRSTEYVKASIEFYSDYLSKYPYPTAVNVAGKVGGMEYPGIVFCSWKATEGSLWRVTDHEFGHIWFPMIVGSNEREHAWMDEGFNFFINGLSTNHFNSGEYHRETNARLLNNWLSSEASEPIMTAPDQIQPGNLGAVAYRKPALGLRILRNSILGEEAFDEAFTEYIDRWAYKHPTPDDFFNTMENVSGRELDWFWRGWFEKSWTMDQAVDSVTYVNDEPSEGALISISNNDRLVMPVVIKITQENGREEILELPVQVWHRGDSWTISYDSSSRIQRIEIDPRREFPDVNPENNRWIGEQ</sequence>
<dbReference type="Proteomes" id="UP000317593">
    <property type="component" value="Unassembled WGS sequence"/>
</dbReference>
<dbReference type="InterPro" id="IPR027268">
    <property type="entry name" value="Peptidase_M4/M1_CTD_sf"/>
</dbReference>
<keyword evidence="1" id="KW-0732">Signal</keyword>
<dbReference type="GO" id="GO:0005737">
    <property type="term" value="C:cytoplasm"/>
    <property type="evidence" value="ECO:0007669"/>
    <property type="project" value="TreeGrafter"/>
</dbReference>
<dbReference type="RefSeq" id="WP_142713111.1">
    <property type="nucleotide sequence ID" value="NZ_FXTH01000002.1"/>
</dbReference>
<dbReference type="InterPro" id="IPR050344">
    <property type="entry name" value="Peptidase_M1_aminopeptidases"/>
</dbReference>
<dbReference type="GO" id="GO:0008270">
    <property type="term" value="F:zinc ion binding"/>
    <property type="evidence" value="ECO:0007669"/>
    <property type="project" value="InterPro"/>
</dbReference>
<dbReference type="GO" id="GO:0070006">
    <property type="term" value="F:metalloaminopeptidase activity"/>
    <property type="evidence" value="ECO:0007669"/>
    <property type="project" value="TreeGrafter"/>
</dbReference>
<evidence type="ECO:0000259" key="2">
    <source>
        <dbReference type="Pfam" id="PF01433"/>
    </source>
</evidence>
<dbReference type="GO" id="GO:0042277">
    <property type="term" value="F:peptide binding"/>
    <property type="evidence" value="ECO:0007669"/>
    <property type="project" value="TreeGrafter"/>
</dbReference>
<organism evidence="3 4">
    <name type="scientific">Fodinibius sediminis</name>
    <dbReference type="NCBI Taxonomy" id="1214077"/>
    <lineage>
        <taxon>Bacteria</taxon>
        <taxon>Pseudomonadati</taxon>
        <taxon>Balneolota</taxon>
        <taxon>Balneolia</taxon>
        <taxon>Balneolales</taxon>
        <taxon>Balneolaceae</taxon>
        <taxon>Fodinibius</taxon>
    </lineage>
</organism>
<dbReference type="OrthoDB" id="9814383at2"/>
<feature type="signal peptide" evidence="1">
    <location>
        <begin position="1"/>
        <end position="21"/>
    </location>
</feature>
<dbReference type="Pfam" id="PF01433">
    <property type="entry name" value="Peptidase_M1"/>
    <property type="match status" value="1"/>
</dbReference>
<accession>A0A521B6A0</accession>
<dbReference type="PANTHER" id="PTHR11533">
    <property type="entry name" value="PROTEASE M1 ZINC METALLOPROTEASE"/>
    <property type="match status" value="1"/>
</dbReference>
<dbReference type="InterPro" id="IPR014782">
    <property type="entry name" value="Peptidase_M1_dom"/>
</dbReference>
<evidence type="ECO:0000313" key="4">
    <source>
        <dbReference type="Proteomes" id="UP000317593"/>
    </source>
</evidence>
<dbReference type="SUPFAM" id="SSF55486">
    <property type="entry name" value="Metalloproteases ('zincins'), catalytic domain"/>
    <property type="match status" value="1"/>
</dbReference>
<dbReference type="GO" id="GO:0016020">
    <property type="term" value="C:membrane"/>
    <property type="evidence" value="ECO:0007669"/>
    <property type="project" value="TreeGrafter"/>
</dbReference>
<keyword evidence="4" id="KW-1185">Reference proteome</keyword>
<dbReference type="EMBL" id="FXTH01000002">
    <property type="protein sequence ID" value="SMO42593.1"/>
    <property type="molecule type" value="Genomic_DNA"/>
</dbReference>
<feature type="domain" description="Peptidase M1 membrane alanine aminopeptidase" evidence="2">
    <location>
        <begin position="354"/>
        <end position="548"/>
    </location>
</feature>
<dbReference type="PANTHER" id="PTHR11533:SF174">
    <property type="entry name" value="PUROMYCIN-SENSITIVE AMINOPEPTIDASE-RELATED"/>
    <property type="match status" value="1"/>
</dbReference>
<dbReference type="AlphaFoldDB" id="A0A521B6A0"/>
<dbReference type="Gene3D" id="1.10.390.10">
    <property type="entry name" value="Neutral Protease Domain 2"/>
    <property type="match status" value="1"/>
</dbReference>
<reference evidence="3 4" key="1">
    <citation type="submission" date="2017-05" db="EMBL/GenBank/DDBJ databases">
        <authorList>
            <person name="Varghese N."/>
            <person name="Submissions S."/>
        </authorList>
    </citation>
    <scope>NUCLEOTIDE SEQUENCE [LARGE SCALE GENOMIC DNA]</scope>
    <source>
        <strain evidence="3 4">DSM 21194</strain>
    </source>
</reference>
<proteinExistence type="predicted"/>
<dbReference type="GO" id="GO:0005615">
    <property type="term" value="C:extracellular space"/>
    <property type="evidence" value="ECO:0007669"/>
    <property type="project" value="TreeGrafter"/>
</dbReference>
<evidence type="ECO:0000256" key="1">
    <source>
        <dbReference type="SAM" id="SignalP"/>
    </source>
</evidence>
<feature type="chain" id="PRO_5022022646" evidence="1">
    <location>
        <begin position="22"/>
        <end position="649"/>
    </location>
</feature>
<protein>
    <submittedName>
        <fullName evidence="3">Peptidase family M1</fullName>
    </submittedName>
</protein>
<dbReference type="CDD" id="cd09604">
    <property type="entry name" value="M1_APN_like"/>
    <property type="match status" value="1"/>
</dbReference>
<name>A0A521B6A0_9BACT</name>
<gene>
    <name evidence="3" type="ORF">SAMN06265218_102230</name>
</gene>
<dbReference type="GO" id="GO:0043171">
    <property type="term" value="P:peptide catabolic process"/>
    <property type="evidence" value="ECO:0007669"/>
    <property type="project" value="TreeGrafter"/>
</dbReference>